<keyword evidence="1" id="KW-0614">Plasmid</keyword>
<organism evidence="1 2">
    <name type="scientific">Ruminococcus albus (strain ATCC 27210 / DSM 20455 / JCM 14654 / NCDO 2250 / 7)</name>
    <dbReference type="NCBI Taxonomy" id="697329"/>
    <lineage>
        <taxon>Bacteria</taxon>
        <taxon>Bacillati</taxon>
        <taxon>Bacillota</taxon>
        <taxon>Clostridia</taxon>
        <taxon>Eubacteriales</taxon>
        <taxon>Oscillospiraceae</taxon>
        <taxon>Ruminococcus</taxon>
    </lineage>
</organism>
<accession>E6UJH2</accession>
<sequence>MLKNRTSSSHLSELPFPHNKKNVKKIMQHKNKPLIFFLYITKQSIIDKNNSP</sequence>
<evidence type="ECO:0000313" key="1">
    <source>
        <dbReference type="EMBL" id="ADU23818.1"/>
    </source>
</evidence>
<dbReference type="Proteomes" id="UP000006919">
    <property type="component" value="Plasmid pRUMAL01"/>
</dbReference>
<dbReference type="HOGENOM" id="CLU_3084406_0_0_9"/>
<geneLocation type="plasmid" evidence="1 2">
    <name>pRUMAL01</name>
</geneLocation>
<dbReference type="EMBL" id="CP002404">
    <property type="protein sequence ID" value="ADU23818.1"/>
    <property type="molecule type" value="Genomic_DNA"/>
</dbReference>
<dbReference type="KEGG" id="ral:Rumal_3356"/>
<reference evidence="2" key="1">
    <citation type="journal article" date="2011" name="J. Bacteriol.">
        <title>Complete genome of the cellulolytic ruminal bacterium Ruminococcus albus 7.</title>
        <authorList>
            <person name="Suen G."/>
            <person name="Stevenson D.M."/>
            <person name="Bruce D.C."/>
            <person name="Chertkov O."/>
            <person name="Copeland A."/>
            <person name="Cheng J.F."/>
            <person name="Detter C."/>
            <person name="Detter J.C."/>
            <person name="Goodwin L.A."/>
            <person name="Han C.S."/>
            <person name="Hauser L.J."/>
            <person name="Ivanova N.N."/>
            <person name="Kyrpides N.C."/>
            <person name="Land M.L."/>
            <person name="Lapidus A."/>
            <person name="Lucas S."/>
            <person name="Ovchinnikova G."/>
            <person name="Pitluck S."/>
            <person name="Tapia R."/>
            <person name="Woyke T."/>
            <person name="Boyum J."/>
            <person name="Mead D."/>
            <person name="Weimer P.J."/>
        </authorList>
    </citation>
    <scope>NUCLEOTIDE SEQUENCE [LARGE SCALE GENOMIC DNA]</scope>
    <source>
        <strain evidence="2">ATCC 27210 / DSM 20455 / JCM 14654 / NCDO 2250 / 7</strain>
        <plasmid evidence="2">pRUMAL01</plasmid>
    </source>
</reference>
<gene>
    <name evidence="1" type="ordered locus">Rumal_3356</name>
</gene>
<evidence type="ECO:0000313" key="2">
    <source>
        <dbReference type="Proteomes" id="UP000006919"/>
    </source>
</evidence>
<proteinExistence type="predicted"/>
<name>E6UJH2_RUMA7</name>
<protein>
    <submittedName>
        <fullName evidence="1">Uncharacterized protein</fullName>
    </submittedName>
</protein>
<dbReference type="AlphaFoldDB" id="E6UJH2"/>